<gene>
    <name evidence="2" type="ORF">SI8410_08011564</name>
</gene>
<name>A0A7I8KUA6_SPIIN</name>
<dbReference type="AlphaFoldDB" id="A0A7I8KUA6"/>
<evidence type="ECO:0000313" key="3">
    <source>
        <dbReference type="Proteomes" id="UP000663760"/>
    </source>
</evidence>
<organism evidence="2 3">
    <name type="scientific">Spirodela intermedia</name>
    <name type="common">Intermediate duckweed</name>
    <dbReference type="NCBI Taxonomy" id="51605"/>
    <lineage>
        <taxon>Eukaryota</taxon>
        <taxon>Viridiplantae</taxon>
        <taxon>Streptophyta</taxon>
        <taxon>Embryophyta</taxon>
        <taxon>Tracheophyta</taxon>
        <taxon>Spermatophyta</taxon>
        <taxon>Magnoliopsida</taxon>
        <taxon>Liliopsida</taxon>
        <taxon>Araceae</taxon>
        <taxon>Lemnoideae</taxon>
        <taxon>Spirodela</taxon>
    </lineage>
</organism>
<dbReference type="Proteomes" id="UP000663760">
    <property type="component" value="Chromosome 8"/>
</dbReference>
<sequence length="61" mass="6653">MGHTSPTSLHRAKERECESERERGQILTSPPSSAATSQGGSYQGVFGSRGSCRWCGQRRGR</sequence>
<feature type="compositionally biased region" description="Basic and acidic residues" evidence="1">
    <location>
        <begin position="11"/>
        <end position="24"/>
    </location>
</feature>
<protein>
    <submittedName>
        <fullName evidence="2">Uncharacterized protein</fullName>
    </submittedName>
</protein>
<accession>A0A7I8KUA6</accession>
<feature type="region of interest" description="Disordered" evidence="1">
    <location>
        <begin position="1"/>
        <end position="61"/>
    </location>
</feature>
<reference evidence="2" key="1">
    <citation type="submission" date="2020-02" db="EMBL/GenBank/DDBJ databases">
        <authorList>
            <person name="Scholz U."/>
            <person name="Mascher M."/>
            <person name="Fiebig A."/>
        </authorList>
    </citation>
    <scope>NUCLEOTIDE SEQUENCE</scope>
</reference>
<keyword evidence="3" id="KW-1185">Reference proteome</keyword>
<evidence type="ECO:0000313" key="2">
    <source>
        <dbReference type="EMBL" id="CAA7400886.1"/>
    </source>
</evidence>
<proteinExistence type="predicted"/>
<evidence type="ECO:0000256" key="1">
    <source>
        <dbReference type="SAM" id="MobiDB-lite"/>
    </source>
</evidence>
<feature type="compositionally biased region" description="Polar residues" evidence="1">
    <location>
        <begin position="26"/>
        <end position="40"/>
    </location>
</feature>
<dbReference type="EMBL" id="LR746271">
    <property type="protein sequence ID" value="CAA7400886.1"/>
    <property type="molecule type" value="Genomic_DNA"/>
</dbReference>